<dbReference type="EMBL" id="CMVM020000193">
    <property type="status" value="NOT_ANNOTATED_CDS"/>
    <property type="molecule type" value="Genomic_DNA"/>
</dbReference>
<evidence type="ECO:0000313" key="7">
    <source>
        <dbReference type="EnsemblMetazoa" id="OVOC7344.1"/>
    </source>
</evidence>
<feature type="compositionally biased region" description="Basic and acidic residues" evidence="5">
    <location>
        <begin position="8"/>
        <end position="19"/>
    </location>
</feature>
<reference evidence="7" key="2">
    <citation type="submission" date="2022-06" db="UniProtKB">
        <authorList>
            <consortium name="EnsemblMetazoa"/>
        </authorList>
    </citation>
    <scope>IDENTIFICATION</scope>
</reference>
<feature type="region of interest" description="Disordered" evidence="5">
    <location>
        <begin position="1"/>
        <end position="32"/>
    </location>
</feature>
<dbReference type="Pfam" id="PF00642">
    <property type="entry name" value="zf-CCCH"/>
    <property type="match status" value="1"/>
</dbReference>
<protein>
    <submittedName>
        <fullName evidence="7">C3H1-type domain-containing protein</fullName>
    </submittedName>
</protein>
<evidence type="ECO:0000256" key="2">
    <source>
        <dbReference type="ARBA" id="ARBA00022771"/>
    </source>
</evidence>
<dbReference type="SMART" id="SM00356">
    <property type="entry name" value="ZnF_C3H1"/>
    <property type="match status" value="1"/>
</dbReference>
<dbReference type="InterPro" id="IPR036855">
    <property type="entry name" value="Znf_CCCH_sf"/>
</dbReference>
<sequence length="320" mass="35245">MTTVFSHPESKDTAMDHQSSEVPSLPPQTEPVLSAPSPAIPPPQGTMYFQPPYVFPDGLPQPVFCEQPNVPSLLENIPKEDLTNDNAGLVQESKPEVSSNAIFYPPLSIPIPFPPPVQPVPFFSPNISPVPIVFVFPPFPYLSFPGNALPFSSYQNWLINNAASQSLSIRKTPRKNYILSTGAYQSSLKFSGNDDCRNFQRDNASRSEMMCRNEPGPSLNNYRTRLCINFKNGHCSYGEKCRFIHQQSSDGIMKTKFSANAPEFVPRANAMNAKPNTPSTSLDTVPPNHLHSLTPVSLLAKNQGNNLDVKEATSPTTNII</sequence>
<dbReference type="InterPro" id="IPR000571">
    <property type="entry name" value="Znf_CCCH"/>
</dbReference>
<dbReference type="GO" id="GO:0008270">
    <property type="term" value="F:zinc ion binding"/>
    <property type="evidence" value="ECO:0007669"/>
    <property type="project" value="UniProtKB-KW"/>
</dbReference>
<name>A0A8R1XZ37_ONCVO</name>
<dbReference type="AlphaFoldDB" id="A0A8R1XZ37"/>
<dbReference type="EnsemblMetazoa" id="OVOC7344.1">
    <property type="protein sequence ID" value="OVOC7344.1"/>
    <property type="gene ID" value="WBGene00244153"/>
</dbReference>
<dbReference type="PROSITE" id="PS50103">
    <property type="entry name" value="ZF_C3H1"/>
    <property type="match status" value="1"/>
</dbReference>
<proteinExistence type="predicted"/>
<evidence type="ECO:0000313" key="8">
    <source>
        <dbReference type="Proteomes" id="UP000024404"/>
    </source>
</evidence>
<evidence type="ECO:0000256" key="1">
    <source>
        <dbReference type="ARBA" id="ARBA00022723"/>
    </source>
</evidence>
<evidence type="ECO:0000256" key="3">
    <source>
        <dbReference type="ARBA" id="ARBA00022833"/>
    </source>
</evidence>
<reference evidence="8" key="1">
    <citation type="submission" date="2013-10" db="EMBL/GenBank/DDBJ databases">
        <title>Genome sequencing of Onchocerca volvulus.</title>
        <authorList>
            <person name="Cotton J."/>
            <person name="Tsai J."/>
            <person name="Stanley E."/>
            <person name="Tracey A."/>
            <person name="Holroyd N."/>
            <person name="Lustigman S."/>
            <person name="Berriman M."/>
        </authorList>
    </citation>
    <scope>NUCLEOTIDE SEQUENCE</scope>
</reference>
<evidence type="ECO:0000256" key="5">
    <source>
        <dbReference type="SAM" id="MobiDB-lite"/>
    </source>
</evidence>
<evidence type="ECO:0000256" key="4">
    <source>
        <dbReference type="PROSITE-ProRule" id="PRU00723"/>
    </source>
</evidence>
<dbReference type="SUPFAM" id="SSF90229">
    <property type="entry name" value="CCCH zinc finger"/>
    <property type="match status" value="1"/>
</dbReference>
<keyword evidence="3 4" id="KW-0862">Zinc</keyword>
<feature type="zinc finger region" description="C3H1-type" evidence="4">
    <location>
        <begin position="221"/>
        <end position="248"/>
    </location>
</feature>
<organism evidence="7 8">
    <name type="scientific">Onchocerca volvulus</name>
    <dbReference type="NCBI Taxonomy" id="6282"/>
    <lineage>
        <taxon>Eukaryota</taxon>
        <taxon>Metazoa</taxon>
        <taxon>Ecdysozoa</taxon>
        <taxon>Nematoda</taxon>
        <taxon>Chromadorea</taxon>
        <taxon>Rhabditida</taxon>
        <taxon>Spirurina</taxon>
        <taxon>Spiruromorpha</taxon>
        <taxon>Filarioidea</taxon>
        <taxon>Onchocercidae</taxon>
        <taxon>Onchocerca</taxon>
    </lineage>
</organism>
<dbReference type="Gene3D" id="4.10.1000.10">
    <property type="entry name" value="Zinc finger, CCCH-type"/>
    <property type="match status" value="1"/>
</dbReference>
<dbReference type="Proteomes" id="UP000024404">
    <property type="component" value="Unassembled WGS sequence"/>
</dbReference>
<keyword evidence="8" id="KW-1185">Reference proteome</keyword>
<keyword evidence="1 4" id="KW-0479">Metal-binding</keyword>
<feature type="domain" description="C3H1-type" evidence="6">
    <location>
        <begin position="221"/>
        <end position="248"/>
    </location>
</feature>
<evidence type="ECO:0000259" key="6">
    <source>
        <dbReference type="PROSITE" id="PS50103"/>
    </source>
</evidence>
<accession>A0A8R1XZ37</accession>
<keyword evidence="2 4" id="KW-0863">Zinc-finger</keyword>